<dbReference type="GO" id="GO:0003677">
    <property type="term" value="F:DNA binding"/>
    <property type="evidence" value="ECO:0007669"/>
    <property type="project" value="UniProtKB-KW"/>
</dbReference>
<dbReference type="InterPro" id="IPR000119">
    <property type="entry name" value="Hist_DNA-bd"/>
</dbReference>
<evidence type="ECO:0000256" key="1">
    <source>
        <dbReference type="SAM" id="MobiDB-lite"/>
    </source>
</evidence>
<dbReference type="PANTHER" id="PTHR33175:SF2">
    <property type="entry name" value="INTEGRATION HOST FACTOR SUBUNIT ALPHA"/>
    <property type="match status" value="1"/>
</dbReference>
<keyword evidence="2" id="KW-0238">DNA-binding</keyword>
<protein>
    <submittedName>
        <fullName evidence="2">DNA-binding protein HU</fullName>
    </submittedName>
</protein>
<dbReference type="GO" id="GO:0005829">
    <property type="term" value="C:cytosol"/>
    <property type="evidence" value="ECO:0007669"/>
    <property type="project" value="TreeGrafter"/>
</dbReference>
<gene>
    <name evidence="2" type="ORF">EZS27_008444</name>
</gene>
<evidence type="ECO:0000313" key="2">
    <source>
        <dbReference type="EMBL" id="KAA6343883.1"/>
    </source>
</evidence>
<name>A0A5J4SF45_9ZZZZ</name>
<dbReference type="CDD" id="cd13832">
    <property type="entry name" value="IHF"/>
    <property type="match status" value="1"/>
</dbReference>
<dbReference type="AlphaFoldDB" id="A0A5J4SF45"/>
<proteinExistence type="predicted"/>
<reference evidence="2" key="1">
    <citation type="submission" date="2019-03" db="EMBL/GenBank/DDBJ databases">
        <title>Single cell metagenomics reveals metabolic interactions within the superorganism composed of flagellate Streblomastix strix and complex community of Bacteroidetes bacteria on its surface.</title>
        <authorList>
            <person name="Treitli S.C."/>
            <person name="Kolisko M."/>
            <person name="Husnik F."/>
            <person name="Keeling P."/>
            <person name="Hampl V."/>
        </authorList>
    </citation>
    <scope>NUCLEOTIDE SEQUENCE</scope>
    <source>
        <strain evidence="2">STM</strain>
    </source>
</reference>
<feature type="region of interest" description="Disordered" evidence="1">
    <location>
        <begin position="133"/>
        <end position="173"/>
    </location>
</feature>
<dbReference type="Pfam" id="PF00216">
    <property type="entry name" value="Bac_DNA_binding"/>
    <property type="match status" value="1"/>
</dbReference>
<dbReference type="PANTHER" id="PTHR33175">
    <property type="entry name" value="DNA-BINDING PROTEIN HU"/>
    <property type="match status" value="1"/>
</dbReference>
<sequence length="173" mass="19951">MNEKLNTQDVIDALAQKHSMNKKDAALFVKELFLLIEESLEKDKIVKLKGLGTFKVVKINSRESVNVNTGERFVIPEHRKISFIPDTELSNILNKPFAHFETILLDETGENDKTTTDDDIREQEELFDSPAFIRSDNNTNEIMNNEKEKITENDERKRNKKSIFSCIPPQKIA</sequence>
<dbReference type="SUPFAM" id="SSF47729">
    <property type="entry name" value="IHF-like DNA-binding proteins"/>
    <property type="match status" value="1"/>
</dbReference>
<dbReference type="Gene3D" id="4.10.520.10">
    <property type="entry name" value="IHF-like DNA-binding proteins"/>
    <property type="match status" value="1"/>
</dbReference>
<dbReference type="EMBL" id="SNRY01000246">
    <property type="protein sequence ID" value="KAA6343883.1"/>
    <property type="molecule type" value="Genomic_DNA"/>
</dbReference>
<dbReference type="GO" id="GO:0030527">
    <property type="term" value="F:structural constituent of chromatin"/>
    <property type="evidence" value="ECO:0007669"/>
    <property type="project" value="InterPro"/>
</dbReference>
<accession>A0A5J4SF45</accession>
<dbReference type="SMART" id="SM00411">
    <property type="entry name" value="BHL"/>
    <property type="match status" value="1"/>
</dbReference>
<organism evidence="2">
    <name type="scientific">termite gut metagenome</name>
    <dbReference type="NCBI Taxonomy" id="433724"/>
    <lineage>
        <taxon>unclassified sequences</taxon>
        <taxon>metagenomes</taxon>
        <taxon>organismal metagenomes</taxon>
    </lineage>
</organism>
<dbReference type="InterPro" id="IPR010992">
    <property type="entry name" value="IHF-like_DNA-bd_dom_sf"/>
</dbReference>
<feature type="compositionally biased region" description="Basic and acidic residues" evidence="1">
    <location>
        <begin position="144"/>
        <end position="157"/>
    </location>
</feature>
<comment type="caution">
    <text evidence="2">The sequence shown here is derived from an EMBL/GenBank/DDBJ whole genome shotgun (WGS) entry which is preliminary data.</text>
</comment>